<accession>A0A9D4BWS1</accession>
<protein>
    <submittedName>
        <fullName evidence="3">Uncharacterized protein</fullName>
    </submittedName>
</protein>
<evidence type="ECO:0000256" key="2">
    <source>
        <dbReference type="SAM" id="MobiDB-lite"/>
    </source>
</evidence>
<sequence>MTVNIENYRGCKRCEQRIFFKVGASWAISKGSDSPIWVEIVLFQVQCHLCRNKTLIANKAAQKRKKGKKRNLSTPDGGSDQPDKRVVAQEPSTSALSMPSTAQCHQNFHSVNSIQSPNQLSYNMSRRLLFAAATARPLSDANNGTTVGSADRPPRARYDTNDNLSQILDRLNSVDSRIAKLDTIQSQLSELNTKMSSIETRVMSLETDSKEIHTRMSNIKGHCEFDSKQCEDIKRLNMFE</sequence>
<reference evidence="3" key="2">
    <citation type="submission" date="2020-11" db="EMBL/GenBank/DDBJ databases">
        <authorList>
            <person name="McCartney M.A."/>
            <person name="Auch B."/>
            <person name="Kono T."/>
            <person name="Mallez S."/>
            <person name="Becker A."/>
            <person name="Gohl D.M."/>
            <person name="Silverstein K.A.T."/>
            <person name="Koren S."/>
            <person name="Bechman K.B."/>
            <person name="Herman A."/>
            <person name="Abrahante J.E."/>
            <person name="Garbe J."/>
        </authorList>
    </citation>
    <scope>NUCLEOTIDE SEQUENCE</scope>
    <source>
        <strain evidence="3">Duluth1</strain>
        <tissue evidence="3">Whole animal</tissue>
    </source>
</reference>
<name>A0A9D4BWS1_DREPO</name>
<proteinExistence type="predicted"/>
<feature type="compositionally biased region" description="Polar residues" evidence="2">
    <location>
        <begin position="90"/>
        <end position="101"/>
    </location>
</feature>
<dbReference type="AlphaFoldDB" id="A0A9D4BWS1"/>
<reference evidence="3" key="1">
    <citation type="journal article" date="2019" name="bioRxiv">
        <title>The Genome of the Zebra Mussel, Dreissena polymorpha: A Resource for Invasive Species Research.</title>
        <authorList>
            <person name="McCartney M.A."/>
            <person name="Auch B."/>
            <person name="Kono T."/>
            <person name="Mallez S."/>
            <person name="Zhang Y."/>
            <person name="Obille A."/>
            <person name="Becker A."/>
            <person name="Abrahante J.E."/>
            <person name="Garbe J."/>
            <person name="Badalamenti J.P."/>
            <person name="Herman A."/>
            <person name="Mangelson H."/>
            <person name="Liachko I."/>
            <person name="Sullivan S."/>
            <person name="Sone E.D."/>
            <person name="Koren S."/>
            <person name="Silverstein K.A.T."/>
            <person name="Beckman K.B."/>
            <person name="Gohl D.M."/>
        </authorList>
    </citation>
    <scope>NUCLEOTIDE SEQUENCE</scope>
    <source>
        <strain evidence="3">Duluth1</strain>
        <tissue evidence="3">Whole animal</tissue>
    </source>
</reference>
<keyword evidence="1" id="KW-0175">Coiled coil</keyword>
<feature type="region of interest" description="Disordered" evidence="2">
    <location>
        <begin position="140"/>
        <end position="160"/>
    </location>
</feature>
<keyword evidence="4" id="KW-1185">Reference proteome</keyword>
<comment type="caution">
    <text evidence="3">The sequence shown here is derived from an EMBL/GenBank/DDBJ whole genome shotgun (WGS) entry which is preliminary data.</text>
</comment>
<gene>
    <name evidence="3" type="ORF">DPMN_072298</name>
</gene>
<evidence type="ECO:0000313" key="3">
    <source>
        <dbReference type="EMBL" id="KAH3712547.1"/>
    </source>
</evidence>
<feature type="compositionally biased region" description="Basic residues" evidence="2">
    <location>
        <begin position="61"/>
        <end position="71"/>
    </location>
</feature>
<evidence type="ECO:0000313" key="4">
    <source>
        <dbReference type="Proteomes" id="UP000828390"/>
    </source>
</evidence>
<feature type="region of interest" description="Disordered" evidence="2">
    <location>
        <begin position="60"/>
        <end position="101"/>
    </location>
</feature>
<dbReference type="Gene3D" id="1.20.5.340">
    <property type="match status" value="1"/>
</dbReference>
<dbReference type="EMBL" id="JAIWYP010000014">
    <property type="protein sequence ID" value="KAH3712547.1"/>
    <property type="molecule type" value="Genomic_DNA"/>
</dbReference>
<feature type="coiled-coil region" evidence="1">
    <location>
        <begin position="181"/>
        <end position="208"/>
    </location>
</feature>
<organism evidence="3 4">
    <name type="scientific">Dreissena polymorpha</name>
    <name type="common">Zebra mussel</name>
    <name type="synonym">Mytilus polymorpha</name>
    <dbReference type="NCBI Taxonomy" id="45954"/>
    <lineage>
        <taxon>Eukaryota</taxon>
        <taxon>Metazoa</taxon>
        <taxon>Spiralia</taxon>
        <taxon>Lophotrochozoa</taxon>
        <taxon>Mollusca</taxon>
        <taxon>Bivalvia</taxon>
        <taxon>Autobranchia</taxon>
        <taxon>Heteroconchia</taxon>
        <taxon>Euheterodonta</taxon>
        <taxon>Imparidentia</taxon>
        <taxon>Neoheterodontei</taxon>
        <taxon>Myida</taxon>
        <taxon>Dreissenoidea</taxon>
        <taxon>Dreissenidae</taxon>
        <taxon>Dreissena</taxon>
    </lineage>
</organism>
<dbReference type="Proteomes" id="UP000828390">
    <property type="component" value="Unassembled WGS sequence"/>
</dbReference>
<evidence type="ECO:0000256" key="1">
    <source>
        <dbReference type="SAM" id="Coils"/>
    </source>
</evidence>